<organism evidence="5 6">
    <name type="scientific">Nocardioides silvaticus</name>
    <dbReference type="NCBI Taxonomy" id="2201891"/>
    <lineage>
        <taxon>Bacteria</taxon>
        <taxon>Bacillati</taxon>
        <taxon>Actinomycetota</taxon>
        <taxon>Actinomycetes</taxon>
        <taxon>Propionibacteriales</taxon>
        <taxon>Nocardioidaceae</taxon>
        <taxon>Nocardioides</taxon>
    </lineage>
</organism>
<reference evidence="5 6" key="1">
    <citation type="submission" date="2018-05" db="EMBL/GenBank/DDBJ databases">
        <title>Nocardioides silvaticus genome.</title>
        <authorList>
            <person name="Li C."/>
            <person name="Wang G."/>
        </authorList>
    </citation>
    <scope>NUCLEOTIDE SEQUENCE [LARGE SCALE GENOMIC DNA]</scope>
    <source>
        <strain evidence="5 6">CCTCC AB 2018079</strain>
    </source>
</reference>
<dbReference type="InterPro" id="IPR011055">
    <property type="entry name" value="Dup_hybrid_motif"/>
</dbReference>
<dbReference type="Pfam" id="PF01551">
    <property type="entry name" value="Peptidase_M23"/>
    <property type="match status" value="1"/>
</dbReference>
<dbReference type="EMBL" id="QGDD01000001">
    <property type="protein sequence ID" value="PWN04646.1"/>
    <property type="molecule type" value="Genomic_DNA"/>
</dbReference>
<dbReference type="FunFam" id="2.70.70.10:FF:000013">
    <property type="entry name" value="Peptidase family M23"/>
    <property type="match status" value="1"/>
</dbReference>
<dbReference type="Proteomes" id="UP000245507">
    <property type="component" value="Unassembled WGS sequence"/>
</dbReference>
<evidence type="ECO:0000259" key="4">
    <source>
        <dbReference type="Pfam" id="PF01551"/>
    </source>
</evidence>
<evidence type="ECO:0000313" key="5">
    <source>
        <dbReference type="EMBL" id="PWN04646.1"/>
    </source>
</evidence>
<feature type="region of interest" description="Disordered" evidence="2">
    <location>
        <begin position="1"/>
        <end position="56"/>
    </location>
</feature>
<dbReference type="Gene3D" id="2.70.70.10">
    <property type="entry name" value="Glucose Permease (Domain IIA)"/>
    <property type="match status" value="1"/>
</dbReference>
<feature type="domain" description="M23ase beta-sheet core" evidence="4">
    <location>
        <begin position="233"/>
        <end position="328"/>
    </location>
</feature>
<feature type="coiled-coil region" evidence="1">
    <location>
        <begin position="180"/>
        <end position="207"/>
    </location>
</feature>
<feature type="compositionally biased region" description="Basic residues" evidence="2">
    <location>
        <begin position="84"/>
        <end position="94"/>
    </location>
</feature>
<evidence type="ECO:0000313" key="6">
    <source>
        <dbReference type="Proteomes" id="UP000245507"/>
    </source>
</evidence>
<dbReference type="AlphaFoldDB" id="A0A316TY16"/>
<keyword evidence="3" id="KW-1133">Transmembrane helix</keyword>
<dbReference type="InterPro" id="IPR016047">
    <property type="entry name" value="M23ase_b-sheet_dom"/>
</dbReference>
<protein>
    <submittedName>
        <fullName evidence="5">Peptidase</fullName>
    </submittedName>
</protein>
<feature type="transmembrane region" description="Helical" evidence="3">
    <location>
        <begin position="96"/>
        <end position="119"/>
    </location>
</feature>
<dbReference type="PANTHER" id="PTHR21666:SF270">
    <property type="entry name" value="MUREIN HYDROLASE ACTIVATOR ENVC"/>
    <property type="match status" value="1"/>
</dbReference>
<comment type="caution">
    <text evidence="5">The sequence shown here is derived from an EMBL/GenBank/DDBJ whole genome shotgun (WGS) entry which is preliminary data.</text>
</comment>
<feature type="region of interest" description="Disordered" evidence="2">
    <location>
        <begin position="75"/>
        <end position="94"/>
    </location>
</feature>
<dbReference type="PANTHER" id="PTHR21666">
    <property type="entry name" value="PEPTIDASE-RELATED"/>
    <property type="match status" value="1"/>
</dbReference>
<accession>A0A316TY16</accession>
<keyword evidence="3" id="KW-0812">Transmembrane</keyword>
<evidence type="ECO:0000256" key="3">
    <source>
        <dbReference type="SAM" id="Phobius"/>
    </source>
</evidence>
<feature type="compositionally biased region" description="Polar residues" evidence="2">
    <location>
        <begin position="39"/>
        <end position="53"/>
    </location>
</feature>
<proteinExistence type="predicted"/>
<evidence type="ECO:0000256" key="2">
    <source>
        <dbReference type="SAM" id="MobiDB-lite"/>
    </source>
</evidence>
<sequence length="339" mass="34969">MGTREPMGNHRGARRASSRGRSERAETPYVGRRVAGRSTPAQPVHTSLASETQAAAPELKPVTVELPAVFTATTTGSLSPAVPGKRRAAKSARSRVRGLPSMPVLAGVAVLAVAAGGVLQTNGPQLAAHDSARVAAPNAASGVIGSGSYSAVGREPVVSRDSDRDALDDASEATLVQEVEIQAEQRNEALGDLAQQAEKEAENINANQWVLPVAGYRLSAEFGQAGPYWSSGYHTGLDFAAPTGTPIKSIANGVVTDVGYEGAYGNQTIITLEDGTEVWYNHQNSITVAVGDTVVAGQQIGTVGSTGNSTGPHLHLEVRPGGGDPVDPYAALVVNGVRP</sequence>
<keyword evidence="6" id="KW-1185">Reference proteome</keyword>
<evidence type="ECO:0000256" key="1">
    <source>
        <dbReference type="SAM" id="Coils"/>
    </source>
</evidence>
<keyword evidence="1" id="KW-0175">Coiled coil</keyword>
<dbReference type="OrthoDB" id="1099523at2"/>
<dbReference type="CDD" id="cd12797">
    <property type="entry name" value="M23_peptidase"/>
    <property type="match status" value="1"/>
</dbReference>
<dbReference type="GO" id="GO:0004222">
    <property type="term" value="F:metalloendopeptidase activity"/>
    <property type="evidence" value="ECO:0007669"/>
    <property type="project" value="TreeGrafter"/>
</dbReference>
<name>A0A316TY16_9ACTN</name>
<keyword evidence="3" id="KW-0472">Membrane</keyword>
<dbReference type="SUPFAM" id="SSF51261">
    <property type="entry name" value="Duplicated hybrid motif"/>
    <property type="match status" value="1"/>
</dbReference>
<dbReference type="InterPro" id="IPR050570">
    <property type="entry name" value="Cell_wall_metabolism_enzyme"/>
</dbReference>
<gene>
    <name evidence="5" type="ORF">DJ010_03215</name>
</gene>